<sequence length="263" mass="28704">MPYSLGMASAVFCHRQPLRCCFFLRVTAVWYPSKIAYAVFSILWVAVLGAGITVPVETRAAHIGPTQCITTVLPANVEVAAIVPLIHDTTIFLAVTYRILAHMIVTDSHMAQLRIFFGGRGLSTLLRALLQSGQYFYLITVVTHIALLILLKLPHFPSVYRGMGSVPAFALINAMACLVFRKIKFGLISSDGTSKIATSCHSDFHATANPRSLPLHFRHTDSSPSTTEFGTNTTSPLDIRVEIDKVDVGADESQETSKPTNLA</sequence>
<keyword evidence="1" id="KW-1133">Transmembrane helix</keyword>
<evidence type="ECO:0000313" key="2">
    <source>
        <dbReference type="EMBL" id="KAF7334227.1"/>
    </source>
</evidence>
<reference evidence="2" key="1">
    <citation type="submission" date="2020-05" db="EMBL/GenBank/DDBJ databases">
        <title>Mycena genomes resolve the evolution of fungal bioluminescence.</title>
        <authorList>
            <person name="Tsai I.J."/>
        </authorList>
    </citation>
    <scope>NUCLEOTIDE SEQUENCE</scope>
    <source>
        <strain evidence="2">160909Yilan</strain>
    </source>
</reference>
<organism evidence="2 3">
    <name type="scientific">Mycena sanguinolenta</name>
    <dbReference type="NCBI Taxonomy" id="230812"/>
    <lineage>
        <taxon>Eukaryota</taxon>
        <taxon>Fungi</taxon>
        <taxon>Dikarya</taxon>
        <taxon>Basidiomycota</taxon>
        <taxon>Agaricomycotina</taxon>
        <taxon>Agaricomycetes</taxon>
        <taxon>Agaricomycetidae</taxon>
        <taxon>Agaricales</taxon>
        <taxon>Marasmiineae</taxon>
        <taxon>Mycenaceae</taxon>
        <taxon>Mycena</taxon>
    </lineage>
</organism>
<evidence type="ECO:0000256" key="1">
    <source>
        <dbReference type="SAM" id="Phobius"/>
    </source>
</evidence>
<dbReference type="OrthoDB" id="3038990at2759"/>
<name>A0A8H7CFN9_9AGAR</name>
<dbReference type="EMBL" id="JACAZH010000049">
    <property type="protein sequence ID" value="KAF7334227.1"/>
    <property type="molecule type" value="Genomic_DNA"/>
</dbReference>
<keyword evidence="1" id="KW-0472">Membrane</keyword>
<dbReference type="AlphaFoldDB" id="A0A8H7CFN9"/>
<feature type="transmembrane region" description="Helical" evidence="1">
    <location>
        <begin position="159"/>
        <end position="180"/>
    </location>
</feature>
<keyword evidence="3" id="KW-1185">Reference proteome</keyword>
<comment type="caution">
    <text evidence="2">The sequence shown here is derived from an EMBL/GenBank/DDBJ whole genome shotgun (WGS) entry which is preliminary data.</text>
</comment>
<gene>
    <name evidence="2" type="ORF">MSAN_02384000</name>
</gene>
<evidence type="ECO:0000313" key="3">
    <source>
        <dbReference type="Proteomes" id="UP000623467"/>
    </source>
</evidence>
<proteinExistence type="predicted"/>
<feature type="transmembrane region" description="Helical" evidence="1">
    <location>
        <begin position="35"/>
        <end position="56"/>
    </location>
</feature>
<dbReference type="Proteomes" id="UP000623467">
    <property type="component" value="Unassembled WGS sequence"/>
</dbReference>
<accession>A0A8H7CFN9</accession>
<keyword evidence="1" id="KW-0812">Transmembrane</keyword>
<feature type="transmembrane region" description="Helical" evidence="1">
    <location>
        <begin position="135"/>
        <end position="153"/>
    </location>
</feature>
<protein>
    <submittedName>
        <fullName evidence="2">Uncharacterized protein</fullName>
    </submittedName>
</protein>